<accession>A8NAZ9</accession>
<name>A8NAZ9_COPC7</name>
<dbReference type="Proteomes" id="UP000001861">
    <property type="component" value="Unassembled WGS sequence"/>
</dbReference>
<dbReference type="GeneID" id="6008482"/>
<keyword evidence="2" id="KW-1185">Reference proteome</keyword>
<dbReference type="KEGG" id="cci:CC1G_09359"/>
<proteinExistence type="predicted"/>
<dbReference type="InParanoid" id="A8NAZ9"/>
<evidence type="ECO:0000313" key="2">
    <source>
        <dbReference type="Proteomes" id="UP000001861"/>
    </source>
</evidence>
<organism evidence="1 2">
    <name type="scientific">Coprinopsis cinerea (strain Okayama-7 / 130 / ATCC MYA-4618 / FGSC 9003)</name>
    <name type="common">Inky cap fungus</name>
    <name type="synonym">Hormographiella aspergillata</name>
    <dbReference type="NCBI Taxonomy" id="240176"/>
    <lineage>
        <taxon>Eukaryota</taxon>
        <taxon>Fungi</taxon>
        <taxon>Dikarya</taxon>
        <taxon>Basidiomycota</taxon>
        <taxon>Agaricomycotina</taxon>
        <taxon>Agaricomycetes</taxon>
        <taxon>Agaricomycetidae</taxon>
        <taxon>Agaricales</taxon>
        <taxon>Agaricineae</taxon>
        <taxon>Psathyrellaceae</taxon>
        <taxon>Coprinopsis</taxon>
    </lineage>
</organism>
<comment type="caution">
    <text evidence="1">The sequence shown here is derived from an EMBL/GenBank/DDBJ whole genome shotgun (WGS) entry which is preliminary data.</text>
</comment>
<dbReference type="HOGENOM" id="CLU_1045912_0_0_1"/>
<dbReference type="RefSeq" id="XP_001832001.2">
    <property type="nucleotide sequence ID" value="XM_001831949.2"/>
</dbReference>
<dbReference type="AlphaFoldDB" id="A8NAZ9"/>
<dbReference type="VEuPathDB" id="FungiDB:CC1G_09359"/>
<sequence length="255" mass="28520">MSWLPSVTEMGERCPILMSRKYSPYARGLINLPADTLVDLSSRDCPYAIDYLDDPNSTFDYAYTLPRSLKISPDNCVFANLIFYDDPSSRAPMLSILASNEMTETMEIGVEGDIIPHVALPQNSIKLVVDYCGYVTEMDVWLPKTVLTMADICCTYDWTPTLDCDGQPIEGEETPVTWASDLARTVLTVLERTALELAGRLSSSDFVLFMMKYPVKQIRVVGFAYDHVGEYITPVLAVSPDSVHFNERTGKHVGF</sequence>
<gene>
    <name evidence="1" type="ORF">CC1G_09359</name>
</gene>
<dbReference type="EMBL" id="AACS02000009">
    <property type="protein sequence ID" value="EAU89777.2"/>
    <property type="molecule type" value="Genomic_DNA"/>
</dbReference>
<evidence type="ECO:0000313" key="1">
    <source>
        <dbReference type="EMBL" id="EAU89777.2"/>
    </source>
</evidence>
<protein>
    <submittedName>
        <fullName evidence="1">Uncharacterized protein</fullName>
    </submittedName>
</protein>
<reference evidence="1 2" key="1">
    <citation type="journal article" date="2010" name="Proc. Natl. Acad. Sci. U.S.A.">
        <title>Insights into evolution of multicellular fungi from the assembled chromosomes of the mushroom Coprinopsis cinerea (Coprinus cinereus).</title>
        <authorList>
            <person name="Stajich J.E."/>
            <person name="Wilke S.K."/>
            <person name="Ahren D."/>
            <person name="Au C.H."/>
            <person name="Birren B.W."/>
            <person name="Borodovsky M."/>
            <person name="Burns C."/>
            <person name="Canback B."/>
            <person name="Casselton L.A."/>
            <person name="Cheng C.K."/>
            <person name="Deng J."/>
            <person name="Dietrich F.S."/>
            <person name="Fargo D.C."/>
            <person name="Farman M.L."/>
            <person name="Gathman A.C."/>
            <person name="Goldberg J."/>
            <person name="Guigo R."/>
            <person name="Hoegger P.J."/>
            <person name="Hooker J.B."/>
            <person name="Huggins A."/>
            <person name="James T.Y."/>
            <person name="Kamada T."/>
            <person name="Kilaru S."/>
            <person name="Kodira C."/>
            <person name="Kues U."/>
            <person name="Kupfer D."/>
            <person name="Kwan H.S."/>
            <person name="Lomsadze A."/>
            <person name="Li W."/>
            <person name="Lilly W.W."/>
            <person name="Ma L.J."/>
            <person name="Mackey A.J."/>
            <person name="Manning G."/>
            <person name="Martin F."/>
            <person name="Muraguchi H."/>
            <person name="Natvig D.O."/>
            <person name="Palmerini H."/>
            <person name="Ramesh M.A."/>
            <person name="Rehmeyer C.J."/>
            <person name="Roe B.A."/>
            <person name="Shenoy N."/>
            <person name="Stanke M."/>
            <person name="Ter-Hovhannisyan V."/>
            <person name="Tunlid A."/>
            <person name="Velagapudi R."/>
            <person name="Vision T.J."/>
            <person name="Zeng Q."/>
            <person name="Zolan M.E."/>
            <person name="Pukkila P.J."/>
        </authorList>
    </citation>
    <scope>NUCLEOTIDE SEQUENCE [LARGE SCALE GENOMIC DNA]</scope>
    <source>
        <strain evidence="2">Okayama-7 / 130 / ATCC MYA-4618 / FGSC 9003</strain>
    </source>
</reference>